<protein>
    <submittedName>
        <fullName evidence="5">G elongation factor mitochondrial 1</fullName>
    </submittedName>
</protein>
<keyword evidence="6" id="KW-1185">Reference proteome</keyword>
<dbReference type="Pfam" id="PF00009">
    <property type="entry name" value="GTP_EFTU"/>
    <property type="match status" value="1"/>
</dbReference>
<dbReference type="PANTHER" id="PTHR43636:SF2">
    <property type="entry name" value="ELONGATION FACTOR G, MITOCHONDRIAL"/>
    <property type="match status" value="1"/>
</dbReference>
<keyword evidence="2" id="KW-0648">Protein biosynthesis</keyword>
<feature type="domain" description="Tr-type G" evidence="4">
    <location>
        <begin position="32"/>
        <end position="246"/>
    </location>
</feature>
<dbReference type="InterPro" id="IPR000795">
    <property type="entry name" value="T_Tr_GTP-bd_dom"/>
</dbReference>
<feature type="signal peptide" evidence="3">
    <location>
        <begin position="1"/>
        <end position="26"/>
    </location>
</feature>
<reference evidence="5" key="2">
    <citation type="submission" date="2025-08" db="UniProtKB">
        <authorList>
            <consortium name="Ensembl"/>
        </authorList>
    </citation>
    <scope>IDENTIFICATION</scope>
</reference>
<dbReference type="GO" id="GO:0005739">
    <property type="term" value="C:mitochondrion"/>
    <property type="evidence" value="ECO:0007669"/>
    <property type="project" value="TreeGrafter"/>
</dbReference>
<accession>A0A667XPZ8</accession>
<dbReference type="Gene3D" id="3.40.50.300">
    <property type="entry name" value="P-loop containing nucleotide triphosphate hydrolases"/>
    <property type="match status" value="1"/>
</dbReference>
<name>A0A667XPZ8_9TELE</name>
<dbReference type="Proteomes" id="UP000472263">
    <property type="component" value="Chromosome 13"/>
</dbReference>
<dbReference type="GO" id="GO:0003924">
    <property type="term" value="F:GTPase activity"/>
    <property type="evidence" value="ECO:0007669"/>
    <property type="project" value="InterPro"/>
</dbReference>
<evidence type="ECO:0000256" key="1">
    <source>
        <dbReference type="ARBA" id="ARBA00022768"/>
    </source>
</evidence>
<dbReference type="PRINTS" id="PR00315">
    <property type="entry name" value="ELONGATNFCT"/>
</dbReference>
<dbReference type="GO" id="GO:0005525">
    <property type="term" value="F:GTP binding"/>
    <property type="evidence" value="ECO:0007669"/>
    <property type="project" value="InterPro"/>
</dbReference>
<proteinExistence type="predicted"/>
<dbReference type="AlphaFoldDB" id="A0A667XPZ8"/>
<gene>
    <name evidence="5" type="primary">GFM1</name>
    <name evidence="5" type="synonym">gfm1</name>
</gene>
<dbReference type="GeneTree" id="ENSGT00550000074911"/>
<reference evidence="5" key="3">
    <citation type="submission" date="2025-09" db="UniProtKB">
        <authorList>
            <consortium name="Ensembl"/>
        </authorList>
    </citation>
    <scope>IDENTIFICATION</scope>
</reference>
<dbReference type="NCBIfam" id="TIGR00231">
    <property type="entry name" value="small_GTP"/>
    <property type="match status" value="1"/>
</dbReference>
<dbReference type="InterPro" id="IPR031157">
    <property type="entry name" value="G_TR_CS"/>
</dbReference>
<dbReference type="PROSITE" id="PS00301">
    <property type="entry name" value="G_TR_1"/>
    <property type="match status" value="1"/>
</dbReference>
<evidence type="ECO:0000259" key="4">
    <source>
        <dbReference type="PROSITE" id="PS51722"/>
    </source>
</evidence>
<dbReference type="InterPro" id="IPR005225">
    <property type="entry name" value="Small_GTP-bd"/>
</dbReference>
<feature type="chain" id="PRO_5025608657" evidence="3">
    <location>
        <begin position="27"/>
        <end position="246"/>
    </location>
</feature>
<evidence type="ECO:0000256" key="2">
    <source>
        <dbReference type="ARBA" id="ARBA00022917"/>
    </source>
</evidence>
<dbReference type="Ensembl" id="ENSMMDT00005016764.1">
    <property type="protein sequence ID" value="ENSMMDP00005016338.1"/>
    <property type="gene ID" value="ENSMMDG00005006954.1"/>
</dbReference>
<organism evidence="5 6">
    <name type="scientific">Myripristis murdjan</name>
    <name type="common">pinecone soldierfish</name>
    <dbReference type="NCBI Taxonomy" id="586833"/>
    <lineage>
        <taxon>Eukaryota</taxon>
        <taxon>Metazoa</taxon>
        <taxon>Chordata</taxon>
        <taxon>Craniata</taxon>
        <taxon>Vertebrata</taxon>
        <taxon>Euteleostomi</taxon>
        <taxon>Actinopterygii</taxon>
        <taxon>Neopterygii</taxon>
        <taxon>Teleostei</taxon>
        <taxon>Neoteleostei</taxon>
        <taxon>Acanthomorphata</taxon>
        <taxon>Holocentriformes</taxon>
        <taxon>Holocentridae</taxon>
        <taxon>Myripristis</taxon>
    </lineage>
</organism>
<dbReference type="PANTHER" id="PTHR43636">
    <property type="entry name" value="ELONGATION FACTOR G, MITOCHONDRIAL"/>
    <property type="match status" value="1"/>
</dbReference>
<dbReference type="GO" id="GO:0003746">
    <property type="term" value="F:translation elongation factor activity"/>
    <property type="evidence" value="ECO:0007669"/>
    <property type="project" value="UniProtKB-KW"/>
</dbReference>
<reference evidence="5" key="1">
    <citation type="submission" date="2019-06" db="EMBL/GenBank/DDBJ databases">
        <authorList>
            <consortium name="Wellcome Sanger Institute Data Sharing"/>
        </authorList>
    </citation>
    <scope>NUCLEOTIDE SEQUENCE [LARGE SCALE GENOMIC DNA]</scope>
</reference>
<keyword evidence="1" id="KW-0251">Elongation factor</keyword>
<evidence type="ECO:0000256" key="3">
    <source>
        <dbReference type="SAM" id="SignalP"/>
    </source>
</evidence>
<evidence type="ECO:0000313" key="6">
    <source>
        <dbReference type="Proteomes" id="UP000472263"/>
    </source>
</evidence>
<sequence length="246" mass="27401">AGSRWVLTVVPVISQVLLSSCRSCSSGVFPNERIRNIGISAHIDSGKTTLTERILYYTGRIAEIHEVKGKDGVGATMDSMELERQRGITIQSAATYTIWNNHNINIIDTPGHVDFTIEVERALRVLDGAVLVLCAVGGVQCQTMTVNRQMKRYNVPFLTFINKLDRMGSNPGRALQQMSQNVRYDEIPAEFRAEAADRRQELVECVANADEILGEMFLEEKIPTIDDLKVCVCVCVRVCVLSLLRV</sequence>
<dbReference type="GO" id="GO:0070125">
    <property type="term" value="P:mitochondrial translational elongation"/>
    <property type="evidence" value="ECO:0007669"/>
    <property type="project" value="TreeGrafter"/>
</dbReference>
<dbReference type="PROSITE" id="PS51722">
    <property type="entry name" value="G_TR_2"/>
    <property type="match status" value="1"/>
</dbReference>
<dbReference type="FunFam" id="3.40.50.300:FF:002372">
    <property type="entry name" value="Elongation factor G, mitochondrial"/>
    <property type="match status" value="1"/>
</dbReference>
<dbReference type="InterPro" id="IPR027417">
    <property type="entry name" value="P-loop_NTPase"/>
</dbReference>
<keyword evidence="3" id="KW-0732">Signal</keyword>
<evidence type="ECO:0000313" key="5">
    <source>
        <dbReference type="Ensembl" id="ENSMMDP00005016338.1"/>
    </source>
</evidence>
<dbReference type="SUPFAM" id="SSF52540">
    <property type="entry name" value="P-loop containing nucleoside triphosphate hydrolases"/>
    <property type="match status" value="1"/>
</dbReference>